<reference evidence="5" key="1">
    <citation type="submission" date="2016-03" db="EMBL/GenBank/DDBJ databases">
        <title>Microsymbionts genomes from the relict species Vavilovia formosa.</title>
        <authorList>
            <person name="Chirak E."/>
            <person name="Kimeklis A."/>
            <person name="Kopat V."/>
            <person name="Andronov E."/>
        </authorList>
    </citation>
    <scope>NUCLEOTIDE SEQUENCE [LARGE SCALE GENOMIC DNA]</scope>
    <source>
        <strain evidence="5">Vaf12</strain>
    </source>
</reference>
<dbReference type="AlphaFoldDB" id="A0A154IJB6"/>
<evidence type="ECO:0000259" key="4">
    <source>
        <dbReference type="PROSITE" id="PS01124"/>
    </source>
</evidence>
<evidence type="ECO:0000256" key="3">
    <source>
        <dbReference type="ARBA" id="ARBA00023163"/>
    </source>
</evidence>
<keyword evidence="1" id="KW-0805">Transcription regulation</keyword>
<feature type="domain" description="HTH araC/xylS-type" evidence="4">
    <location>
        <begin position="181"/>
        <end position="279"/>
    </location>
</feature>
<dbReference type="PROSITE" id="PS01124">
    <property type="entry name" value="HTH_ARAC_FAMILY_2"/>
    <property type="match status" value="1"/>
</dbReference>
<comment type="caution">
    <text evidence="5">The sequence shown here is derived from an EMBL/GenBank/DDBJ whole genome shotgun (WGS) entry which is preliminary data.</text>
</comment>
<dbReference type="Pfam" id="PF12833">
    <property type="entry name" value="HTH_18"/>
    <property type="match status" value="1"/>
</dbReference>
<dbReference type="SMART" id="SM00342">
    <property type="entry name" value="HTH_ARAC"/>
    <property type="match status" value="1"/>
</dbReference>
<dbReference type="InterPro" id="IPR018060">
    <property type="entry name" value="HTH_AraC"/>
</dbReference>
<dbReference type="PANTHER" id="PTHR43280:SF32">
    <property type="entry name" value="TRANSCRIPTIONAL REGULATORY PROTEIN"/>
    <property type="match status" value="1"/>
</dbReference>
<keyword evidence="3" id="KW-0804">Transcription</keyword>
<name>A0A154IJB6_RHILE</name>
<keyword evidence="2" id="KW-0238">DNA-binding</keyword>
<dbReference type="SUPFAM" id="SSF46689">
    <property type="entry name" value="Homeodomain-like"/>
    <property type="match status" value="1"/>
</dbReference>
<dbReference type="InterPro" id="IPR020449">
    <property type="entry name" value="Tscrpt_reg_AraC-type_HTH"/>
</dbReference>
<sequence length="299" mass="33379">MATDGGIHHYARGEWHAPSLSHRRIRFQKGLYADFHHFLLLGEGSGELHFDDGEHRPLHGPLLAFLPPQARCDLSISAGTAAHLVGASPQIMVDAIGDKVESYSLRIFTEQRKLVEALDPLTVTEISPLISGFVRELGDPSRSSWMVASAYIRLILMALWRGSDGERSEQRGQGEMGSILQRYRQLVEAGFRQHRSISDYAAELGVTADRLHSTCQRALGRSPIQLLHERVVQEAKLRLERSARNIQEISDSLGFRDPTYFSHFFKRKTGLSPAGYREIARASAGSENSMLSSGYADWP</sequence>
<organism evidence="5">
    <name type="scientific">Rhizobium leguminosarum</name>
    <dbReference type="NCBI Taxonomy" id="384"/>
    <lineage>
        <taxon>Bacteria</taxon>
        <taxon>Pseudomonadati</taxon>
        <taxon>Pseudomonadota</taxon>
        <taxon>Alphaproteobacteria</taxon>
        <taxon>Hyphomicrobiales</taxon>
        <taxon>Rhizobiaceae</taxon>
        <taxon>Rhizobium/Agrobacterium group</taxon>
        <taxon>Rhizobium</taxon>
    </lineage>
</organism>
<evidence type="ECO:0000256" key="2">
    <source>
        <dbReference type="ARBA" id="ARBA00023125"/>
    </source>
</evidence>
<dbReference type="Gene3D" id="1.10.10.60">
    <property type="entry name" value="Homeodomain-like"/>
    <property type="match status" value="1"/>
</dbReference>
<dbReference type="InterPro" id="IPR009057">
    <property type="entry name" value="Homeodomain-like_sf"/>
</dbReference>
<dbReference type="PANTHER" id="PTHR43280">
    <property type="entry name" value="ARAC-FAMILY TRANSCRIPTIONAL REGULATOR"/>
    <property type="match status" value="1"/>
</dbReference>
<evidence type="ECO:0000313" key="5">
    <source>
        <dbReference type="EMBL" id="KZB00198.1"/>
    </source>
</evidence>
<evidence type="ECO:0000256" key="1">
    <source>
        <dbReference type="ARBA" id="ARBA00023015"/>
    </source>
</evidence>
<dbReference type="GO" id="GO:0043565">
    <property type="term" value="F:sequence-specific DNA binding"/>
    <property type="evidence" value="ECO:0007669"/>
    <property type="project" value="InterPro"/>
</dbReference>
<protein>
    <submittedName>
        <fullName evidence="5">AraC family transcriptional regulator</fullName>
    </submittedName>
</protein>
<gene>
    <name evidence="5" type="ORF">A4A59_19100</name>
</gene>
<dbReference type="RefSeq" id="WP_062942315.1">
    <property type="nucleotide sequence ID" value="NZ_CP171845.1"/>
</dbReference>
<accession>A0A154IJB6</accession>
<proteinExistence type="predicted"/>
<dbReference type="EMBL" id="LVYU01000096">
    <property type="protein sequence ID" value="KZB00198.1"/>
    <property type="molecule type" value="Genomic_DNA"/>
</dbReference>
<dbReference type="PRINTS" id="PR00032">
    <property type="entry name" value="HTHARAC"/>
</dbReference>
<dbReference type="GO" id="GO:0003700">
    <property type="term" value="F:DNA-binding transcription factor activity"/>
    <property type="evidence" value="ECO:0007669"/>
    <property type="project" value="InterPro"/>
</dbReference>